<comment type="function">
    <text evidence="2">CRISPR (clustered regularly interspaced short palindromic repeat) is an adaptive immune system that provides protection against mobile genetic elements (viruses, transposable elements and conjugative plasmids). CRISPR clusters contain spacers, sequences complementary to antecedent mobile elements, and target invading nucleic acids. CRISPR clusters are transcribed and processed into CRISPR RNA (crRNA).</text>
</comment>
<evidence type="ECO:0000313" key="4">
    <source>
        <dbReference type="Proteomes" id="UP000184050"/>
    </source>
</evidence>
<dbReference type="EMBL" id="FQZE01000016">
    <property type="protein sequence ID" value="SHJ31776.1"/>
    <property type="molecule type" value="Genomic_DNA"/>
</dbReference>
<evidence type="ECO:0000256" key="1">
    <source>
        <dbReference type="ARBA" id="ARBA00023118"/>
    </source>
</evidence>
<dbReference type="OrthoDB" id="9781560at2"/>
<evidence type="ECO:0000313" key="3">
    <source>
        <dbReference type="EMBL" id="SHJ31776.1"/>
    </source>
</evidence>
<dbReference type="NCBIfam" id="TIGR01875">
    <property type="entry name" value="cas_MJ0381"/>
    <property type="match status" value="1"/>
</dbReference>
<evidence type="ECO:0000256" key="2">
    <source>
        <dbReference type="ARBA" id="ARBA00025626"/>
    </source>
</evidence>
<dbReference type="AlphaFoldDB" id="A0A1M6IBT0"/>
<name>A0A1M6IBT0_9BACT</name>
<dbReference type="GO" id="GO:0051607">
    <property type="term" value="P:defense response to virus"/>
    <property type="evidence" value="ECO:0007669"/>
    <property type="project" value="UniProtKB-KW"/>
</dbReference>
<protein>
    <submittedName>
        <fullName evidence="3">CRISPR-associated autoregulator, Cst2 family</fullName>
    </submittedName>
</protein>
<reference evidence="3 4" key="1">
    <citation type="submission" date="2016-11" db="EMBL/GenBank/DDBJ databases">
        <authorList>
            <person name="Jaros S."/>
            <person name="Januszkiewicz K."/>
            <person name="Wedrychowicz H."/>
        </authorList>
    </citation>
    <scope>NUCLEOTIDE SEQUENCE [LARGE SCALE GENOMIC DNA]</scope>
    <source>
        <strain evidence="3 4">DSM 27063</strain>
    </source>
</reference>
<keyword evidence="1" id="KW-0051">Antiviral defense</keyword>
<dbReference type="Pfam" id="PF01905">
    <property type="entry name" value="DevR"/>
    <property type="match status" value="1"/>
</dbReference>
<dbReference type="Proteomes" id="UP000184050">
    <property type="component" value="Unassembled WGS sequence"/>
</dbReference>
<dbReference type="STRING" id="1168035.SAMN05444280_11630"/>
<gene>
    <name evidence="3" type="ORF">SAMN05444280_11630</name>
</gene>
<dbReference type="NCBIfam" id="TIGR02585">
    <property type="entry name" value="cas_Cst2_DevR"/>
    <property type="match status" value="1"/>
</dbReference>
<sequence>MELKPNSITITYLSKVSFASLNGADKEVDNINPIKKVTLANEEQLPYVSSQAIRRAIRNQLESLGWNISNIQEASAKKGAPKTMMNPVEFIDDDLFGYMDASPGKDGEKGKSTIRISPVRVESLLGLSSYKGDLDYATNFMGKGHQTAKGEDIQPNIFETEIHSGFYKGTVLIELDRIGSGQGFEEDGELSSEEKKKRVLGFLDAFQNLWSSGRQTRFLADISPKFVAAAYMKAKNPIFLEAVQVVDNNKINIAELNQVASDYDRFVEEYVLAGQSAIFRNSDEMQSLSEGFERIRNWIDKHYKE</sequence>
<dbReference type="InterPro" id="IPR010154">
    <property type="entry name" value="CRISPR-assoc_Cas7/Cst2/DevR"/>
</dbReference>
<dbReference type="InterPro" id="IPR013414">
    <property type="entry name" value="Cas7/Cst2/DevR_sub_I-B/Tneap"/>
</dbReference>
<organism evidence="3 4">
    <name type="scientific">Tangfeifania diversioriginum</name>
    <dbReference type="NCBI Taxonomy" id="1168035"/>
    <lineage>
        <taxon>Bacteria</taxon>
        <taxon>Pseudomonadati</taxon>
        <taxon>Bacteroidota</taxon>
        <taxon>Bacteroidia</taxon>
        <taxon>Marinilabiliales</taxon>
        <taxon>Prolixibacteraceae</taxon>
        <taxon>Tangfeifania</taxon>
    </lineage>
</organism>
<dbReference type="RefSeq" id="WP_073169430.1">
    <property type="nucleotide sequence ID" value="NZ_FQZE01000016.1"/>
</dbReference>
<proteinExistence type="predicted"/>
<accession>A0A1M6IBT0</accession>
<keyword evidence="4" id="KW-1185">Reference proteome</keyword>